<dbReference type="Pfam" id="PF10551">
    <property type="entry name" value="MULE"/>
    <property type="match status" value="1"/>
</dbReference>
<dbReference type="InterPro" id="IPR007527">
    <property type="entry name" value="Znf_SWIM"/>
</dbReference>
<dbReference type="PROSITE" id="PS50966">
    <property type="entry name" value="ZF_SWIM"/>
    <property type="match status" value="1"/>
</dbReference>
<keyword evidence="3 5" id="KW-0863">Zinc-finger</keyword>
<dbReference type="OMA" id="TCLSNNY"/>
<dbReference type="Proteomes" id="UP000594263">
    <property type="component" value="Unplaced"/>
</dbReference>
<keyword evidence="10" id="KW-1185">Reference proteome</keyword>
<dbReference type="Gramene" id="Kaladp0024s0414.1.v1.1">
    <property type="protein sequence ID" value="Kaladp0024s0414.1.v1.1"/>
    <property type="gene ID" value="Kaladp0024s0414.v1.1"/>
</dbReference>
<evidence type="ECO:0000313" key="9">
    <source>
        <dbReference type="EnsemblPlants" id="Kaladp0024s0414.1.v1.1"/>
    </source>
</evidence>
<keyword evidence="2 6" id="KW-0479">Metal-binding</keyword>
<evidence type="ECO:0000256" key="6">
    <source>
        <dbReference type="RuleBase" id="RU367018"/>
    </source>
</evidence>
<evidence type="ECO:0000313" key="10">
    <source>
        <dbReference type="Proteomes" id="UP000594263"/>
    </source>
</evidence>
<evidence type="ECO:0000256" key="1">
    <source>
        <dbReference type="ARBA" id="ARBA00005889"/>
    </source>
</evidence>
<evidence type="ECO:0000256" key="7">
    <source>
        <dbReference type="SAM" id="MobiDB-lite"/>
    </source>
</evidence>
<protein>
    <recommendedName>
        <fullName evidence="6">Protein FAR1-RELATED SEQUENCE</fullName>
    </recommendedName>
</protein>
<comment type="function">
    <text evidence="6">Putative transcription activator involved in regulating light control of development.</text>
</comment>
<keyword evidence="6" id="KW-0539">Nucleus</keyword>
<dbReference type="InterPro" id="IPR031052">
    <property type="entry name" value="FHY3/FAR1"/>
</dbReference>
<comment type="similarity">
    <text evidence="1 6">Belongs to the FHY3/FAR1 family.</text>
</comment>
<name>A0A7N0T6L9_KALFE</name>
<accession>A0A7N0T6L9</accession>
<dbReference type="InterPro" id="IPR006564">
    <property type="entry name" value="Znf_PMZ"/>
</dbReference>
<reference evidence="9" key="1">
    <citation type="submission" date="2021-01" db="UniProtKB">
        <authorList>
            <consortium name="EnsemblPlants"/>
        </authorList>
    </citation>
    <scope>IDENTIFICATION</scope>
</reference>
<evidence type="ECO:0000256" key="2">
    <source>
        <dbReference type="ARBA" id="ARBA00022723"/>
    </source>
</evidence>
<dbReference type="PANTHER" id="PTHR31669:SF228">
    <property type="entry name" value="PROTEIN FAR1-RELATED SEQUENCE 8"/>
    <property type="match status" value="1"/>
</dbReference>
<dbReference type="InterPro" id="IPR004330">
    <property type="entry name" value="FAR1_DNA_bnd_dom"/>
</dbReference>
<proteinExistence type="inferred from homology"/>
<sequence>MNDDGATFSPIGEDLSPNPHDALLEESSGNSEVLIVDGSNGFGDISNHVIGDRGCEIEEECNRLLGHNENGSGDNCSRQLLEIGTDSFENQELDAEGKDGVGFEEDMIVIEQDGSSQGQDYPVPVVGMEFESYDDVYNYYNCYAKELGFAIRVKSSWTKRNSKEKRGAVLCCNCEGFKTVKEANSRRKETRTGCQAMMRLRLVESNRWRVDEVKLEHNHSFDPERALNSKSHKKTDVGSKRKVEPTFDVEVRTIKLYKTPVMDLVCNGNLLSNDGEINMLFHPVKSSKLKEGDALIISSYFSKLQLTNPNFLYLLDINDDGRLRNVFWVDSRSRAANGYFGDVVFLDTSCLSNKYELPLVTFVGVNHHEEFILLGCALLGDETEESYNWLLRAWLTCMSGRPPQTLITDYCKALKTTVTEVFPRARHHLSLSDVMQKILENMVERQEFEAFQMLLNNIVCHILKVDDFELAWEDMVQRFGMRDNQFLQVLYQDREQWVPAYSRDSFFAGMYAIKQGDPVTAFFDAFVQKDTFLNEFIDVYDGFVQKQHKKETLDDLESRELSVILRTRCYYESQLSNIYTKEIFEKFQYEVEMMSTCFNIAQVQANGTAVTYTVKEPVGEGQLMSIREFEVMYDKSGAEVRCICSGFNFKGYLCRHALCILNFNGAQEIPCQYILSRWRKDIRRFYIPDVGSSDIDITNPIQWFEHLHKRALQVSEEGMRSQDHYQIACQALKESLHKVRLFAAKQ</sequence>
<dbReference type="EnsemblPlants" id="Kaladp0024s0414.1.v1.1">
    <property type="protein sequence ID" value="Kaladp0024s0414.1.v1.1"/>
    <property type="gene ID" value="Kaladp0024s0414.v1.1"/>
</dbReference>
<dbReference type="InterPro" id="IPR018289">
    <property type="entry name" value="MULE_transposase_dom"/>
</dbReference>
<organism evidence="9 10">
    <name type="scientific">Kalanchoe fedtschenkoi</name>
    <name type="common">Lavender scallops</name>
    <name type="synonym">South American air plant</name>
    <dbReference type="NCBI Taxonomy" id="63787"/>
    <lineage>
        <taxon>Eukaryota</taxon>
        <taxon>Viridiplantae</taxon>
        <taxon>Streptophyta</taxon>
        <taxon>Embryophyta</taxon>
        <taxon>Tracheophyta</taxon>
        <taxon>Spermatophyta</taxon>
        <taxon>Magnoliopsida</taxon>
        <taxon>eudicotyledons</taxon>
        <taxon>Gunneridae</taxon>
        <taxon>Pentapetalae</taxon>
        <taxon>Saxifragales</taxon>
        <taxon>Crassulaceae</taxon>
        <taxon>Kalanchoe</taxon>
    </lineage>
</organism>
<evidence type="ECO:0000256" key="3">
    <source>
        <dbReference type="ARBA" id="ARBA00022771"/>
    </source>
</evidence>
<dbReference type="AlphaFoldDB" id="A0A7N0T6L9"/>
<keyword evidence="4 6" id="KW-0862">Zinc</keyword>
<dbReference type="Pfam" id="PF03101">
    <property type="entry name" value="FAR1"/>
    <property type="match status" value="1"/>
</dbReference>
<feature type="domain" description="SWIM-type" evidence="8">
    <location>
        <begin position="629"/>
        <end position="665"/>
    </location>
</feature>
<dbReference type="PANTHER" id="PTHR31669">
    <property type="entry name" value="PROTEIN FAR1-RELATED SEQUENCE 10-RELATED"/>
    <property type="match status" value="1"/>
</dbReference>
<evidence type="ECO:0000256" key="5">
    <source>
        <dbReference type="PROSITE-ProRule" id="PRU00325"/>
    </source>
</evidence>
<dbReference type="GO" id="GO:0005634">
    <property type="term" value="C:nucleus"/>
    <property type="evidence" value="ECO:0007669"/>
    <property type="project" value="UniProtKB-SubCell"/>
</dbReference>
<dbReference type="SMART" id="SM00575">
    <property type="entry name" value="ZnF_PMZ"/>
    <property type="match status" value="1"/>
</dbReference>
<dbReference type="GO" id="GO:0006355">
    <property type="term" value="P:regulation of DNA-templated transcription"/>
    <property type="evidence" value="ECO:0007669"/>
    <property type="project" value="UniProtKB-UniRule"/>
</dbReference>
<feature type="region of interest" description="Disordered" evidence="7">
    <location>
        <begin position="1"/>
        <end position="23"/>
    </location>
</feature>
<dbReference type="GO" id="GO:0008270">
    <property type="term" value="F:zinc ion binding"/>
    <property type="evidence" value="ECO:0007669"/>
    <property type="project" value="UniProtKB-UniRule"/>
</dbReference>
<evidence type="ECO:0000256" key="4">
    <source>
        <dbReference type="ARBA" id="ARBA00022833"/>
    </source>
</evidence>
<comment type="subcellular location">
    <subcellularLocation>
        <location evidence="6">Nucleus</location>
    </subcellularLocation>
</comment>
<evidence type="ECO:0000259" key="8">
    <source>
        <dbReference type="PROSITE" id="PS50966"/>
    </source>
</evidence>